<name>A0A561EMY8_9ACTN</name>
<dbReference type="EMBL" id="VIVR01000001">
    <property type="protein sequence ID" value="TWE16970.1"/>
    <property type="molecule type" value="Genomic_DNA"/>
</dbReference>
<dbReference type="Proteomes" id="UP000318416">
    <property type="component" value="Unassembled WGS sequence"/>
</dbReference>
<keyword evidence="2" id="KW-1185">Reference proteome</keyword>
<protein>
    <recommendedName>
        <fullName evidence="3">DUF3168 domain-containing protein</fullName>
    </recommendedName>
</protein>
<evidence type="ECO:0000313" key="2">
    <source>
        <dbReference type="Proteomes" id="UP000318416"/>
    </source>
</evidence>
<evidence type="ECO:0008006" key="3">
    <source>
        <dbReference type="Google" id="ProtNLM"/>
    </source>
</evidence>
<organism evidence="1 2">
    <name type="scientific">Kitasatospora atroaurantiaca</name>
    <dbReference type="NCBI Taxonomy" id="285545"/>
    <lineage>
        <taxon>Bacteria</taxon>
        <taxon>Bacillati</taxon>
        <taxon>Actinomycetota</taxon>
        <taxon>Actinomycetes</taxon>
        <taxon>Kitasatosporales</taxon>
        <taxon>Streptomycetaceae</taxon>
        <taxon>Kitasatospora</taxon>
    </lineage>
</organism>
<accession>A0A561EMY8</accession>
<gene>
    <name evidence="1" type="ORF">FB465_1965</name>
</gene>
<dbReference type="RefSeq" id="WP_145789458.1">
    <property type="nucleotide sequence ID" value="NZ_BAAABR010000054.1"/>
</dbReference>
<dbReference type="OrthoDB" id="3871241at2"/>
<proteinExistence type="predicted"/>
<comment type="caution">
    <text evidence="1">The sequence shown here is derived from an EMBL/GenBank/DDBJ whole genome shotgun (WGS) entry which is preliminary data.</text>
</comment>
<dbReference type="AlphaFoldDB" id="A0A561EMY8"/>
<evidence type="ECO:0000313" key="1">
    <source>
        <dbReference type="EMBL" id="TWE16970.1"/>
    </source>
</evidence>
<sequence length="145" mass="14973">MPVQGRVVSLAVQAALSAATGRSCGYGTAPTASDKPTGVTIPYCVLYPLGGTSSGPPFGDGDGDGRMLYQVTSIGTTAEQAEWMSDKVRTALLARTKSGAFAIPIPVAGHTVIGREVDKEDGVTVVSGVYSYVQRIILHVTTPDS</sequence>
<reference evidence="1 2" key="1">
    <citation type="submission" date="2019-06" db="EMBL/GenBank/DDBJ databases">
        <title>Sequencing the genomes of 1000 actinobacteria strains.</title>
        <authorList>
            <person name="Klenk H.-P."/>
        </authorList>
    </citation>
    <scope>NUCLEOTIDE SEQUENCE [LARGE SCALE GENOMIC DNA]</scope>
    <source>
        <strain evidence="1 2">DSM 41649</strain>
    </source>
</reference>